<dbReference type="RefSeq" id="WP_120441382.1">
    <property type="nucleotide sequence ID" value="NZ_CP031078.1"/>
</dbReference>
<sequence>MAKLELMIRLVTPKIQELVDLEFAKLADQPEASTALDQVGLNGGDKIVYEYLDHGEAGLAFEHLRYMVYETGIELAPDIQEALEKISNSLG</sequence>
<proteinExistence type="predicted"/>
<evidence type="ECO:0000313" key="1">
    <source>
        <dbReference type="EMBL" id="AYF01014.1"/>
    </source>
</evidence>
<reference evidence="2" key="1">
    <citation type="submission" date="2018-07" db="EMBL/GenBank/DDBJ databases">
        <title>Genome Structure of the Opportunistic Pathogen Paracoccus yeei (Alphaproteobacteria) and Identification of Putative Virulence Factors.</title>
        <authorList>
            <person name="Lasek R."/>
            <person name="Szuplewska M."/>
            <person name="Mitura M."/>
            <person name="Decewicz P."/>
            <person name="Chmielowska C."/>
            <person name="Pawlot A."/>
            <person name="Sentkowska D."/>
            <person name="Czarnecki J."/>
            <person name="Bartosik D."/>
        </authorList>
    </citation>
    <scope>NUCLEOTIDE SEQUENCE [LARGE SCALE GENOMIC DNA]</scope>
    <source>
        <strain evidence="2">CCUG 32053</strain>
    </source>
</reference>
<dbReference type="EMBL" id="CP031078">
    <property type="protein sequence ID" value="AYF01014.1"/>
    <property type="molecule type" value="Genomic_DNA"/>
</dbReference>
<dbReference type="Proteomes" id="UP000272010">
    <property type="component" value="Chromosome"/>
</dbReference>
<name>A0A386UK01_9RHOB</name>
<dbReference type="NCBIfam" id="NF033691">
    <property type="entry name" value="immunity_MafI"/>
    <property type="match status" value="1"/>
</dbReference>
<accession>A0A386UK01</accession>
<evidence type="ECO:0000313" key="2">
    <source>
        <dbReference type="Proteomes" id="UP000272010"/>
    </source>
</evidence>
<protein>
    <submittedName>
        <fullName evidence="1">Uncharacterized protein</fullName>
    </submittedName>
</protein>
<dbReference type="AlphaFoldDB" id="A0A386UK01"/>
<organism evidence="1 2">
    <name type="scientific">Paracoccus yeei</name>
    <dbReference type="NCBI Taxonomy" id="147645"/>
    <lineage>
        <taxon>Bacteria</taxon>
        <taxon>Pseudomonadati</taxon>
        <taxon>Pseudomonadota</taxon>
        <taxon>Alphaproteobacteria</taxon>
        <taxon>Rhodobacterales</taxon>
        <taxon>Paracoccaceae</taxon>
        <taxon>Paracoccus</taxon>
    </lineage>
</organism>
<dbReference type="InterPro" id="IPR047880">
    <property type="entry name" value="MafI-like"/>
</dbReference>
<gene>
    <name evidence="1" type="ORF">PY32053_01384</name>
</gene>